<evidence type="ECO:0000313" key="3">
    <source>
        <dbReference type="EMBL" id="MFC6905833.1"/>
    </source>
</evidence>
<feature type="domain" description="DUF8159" evidence="2">
    <location>
        <begin position="83"/>
        <end position="188"/>
    </location>
</feature>
<sequence>MERRKVLLGSGTAIATILAGCASEGDEEGEEEETELDPDNGENGDEPEEPEDEEEPEEPDEEDEEDEDEEQEEIPGFDRENFEIDSDVIEVKELTYRKQKLEVRLMLSTTDRDELVEELEALGPAFEDAIRDADADEFFAEVEELQFTLLDEDKNTRISIFVDIGWLRQFVDDDITSDEFIDEMLDEMAEFLDEMDQD</sequence>
<protein>
    <recommendedName>
        <fullName evidence="2">DUF8159 domain-containing protein</fullName>
    </recommendedName>
</protein>
<feature type="region of interest" description="Disordered" evidence="1">
    <location>
        <begin position="18"/>
        <end position="82"/>
    </location>
</feature>
<dbReference type="PROSITE" id="PS51257">
    <property type="entry name" value="PROKAR_LIPOPROTEIN"/>
    <property type="match status" value="1"/>
</dbReference>
<feature type="compositionally biased region" description="Acidic residues" evidence="1">
    <location>
        <begin position="24"/>
        <end position="75"/>
    </location>
</feature>
<evidence type="ECO:0000256" key="1">
    <source>
        <dbReference type="SAM" id="MobiDB-lite"/>
    </source>
</evidence>
<organism evidence="3 4">
    <name type="scientific">Halalkalicoccus tibetensis</name>
    <dbReference type="NCBI Taxonomy" id="175632"/>
    <lineage>
        <taxon>Archaea</taxon>
        <taxon>Methanobacteriati</taxon>
        <taxon>Methanobacteriota</taxon>
        <taxon>Stenosarchaea group</taxon>
        <taxon>Halobacteria</taxon>
        <taxon>Halobacteriales</taxon>
        <taxon>Halococcaceae</taxon>
        <taxon>Halalkalicoccus</taxon>
    </lineage>
</organism>
<dbReference type="Proteomes" id="UP001596312">
    <property type="component" value="Unassembled WGS sequence"/>
</dbReference>
<gene>
    <name evidence="3" type="ORF">ACFQGH_11575</name>
</gene>
<dbReference type="AlphaFoldDB" id="A0ABD5V2S4"/>
<name>A0ABD5V2S4_9EURY</name>
<comment type="caution">
    <text evidence="3">The sequence shown here is derived from an EMBL/GenBank/DDBJ whole genome shotgun (WGS) entry which is preliminary data.</text>
</comment>
<accession>A0ABD5V2S4</accession>
<evidence type="ECO:0000259" key="2">
    <source>
        <dbReference type="Pfam" id="PF26490"/>
    </source>
</evidence>
<dbReference type="Pfam" id="PF26490">
    <property type="entry name" value="DUF8159"/>
    <property type="match status" value="1"/>
</dbReference>
<evidence type="ECO:0000313" key="4">
    <source>
        <dbReference type="Proteomes" id="UP001596312"/>
    </source>
</evidence>
<proteinExistence type="predicted"/>
<dbReference type="InterPro" id="IPR058473">
    <property type="entry name" value="DUF8159"/>
</dbReference>
<dbReference type="RefSeq" id="WP_340604363.1">
    <property type="nucleotide sequence ID" value="NZ_JBBMXV010000003.1"/>
</dbReference>
<keyword evidence="4" id="KW-1185">Reference proteome</keyword>
<reference evidence="3 4" key="1">
    <citation type="journal article" date="2019" name="Int. J. Syst. Evol. Microbiol.">
        <title>The Global Catalogue of Microorganisms (GCM) 10K type strain sequencing project: providing services to taxonomists for standard genome sequencing and annotation.</title>
        <authorList>
            <consortium name="The Broad Institute Genomics Platform"/>
            <consortium name="The Broad Institute Genome Sequencing Center for Infectious Disease"/>
            <person name="Wu L."/>
            <person name="Ma J."/>
        </authorList>
    </citation>
    <scope>NUCLEOTIDE SEQUENCE [LARGE SCALE GENOMIC DNA]</scope>
    <source>
        <strain evidence="3 4">CGMCC 1.3240</strain>
    </source>
</reference>
<dbReference type="EMBL" id="JBHSXQ010000003">
    <property type="protein sequence ID" value="MFC6905833.1"/>
    <property type="molecule type" value="Genomic_DNA"/>
</dbReference>